<name>A0ABS9TEC1_9PSEU</name>
<dbReference type="PRINTS" id="PR00111">
    <property type="entry name" value="ABHYDROLASE"/>
</dbReference>
<evidence type="ECO:0000313" key="2">
    <source>
        <dbReference type="EMBL" id="MCH6166901.1"/>
    </source>
</evidence>
<accession>A0ABS9TEC1</accession>
<dbReference type="EMBL" id="JAKXMK010000011">
    <property type="protein sequence ID" value="MCH6166901.1"/>
    <property type="molecule type" value="Genomic_DNA"/>
</dbReference>
<proteinExistence type="predicted"/>
<gene>
    <name evidence="2" type="ORF">MMF94_14525</name>
</gene>
<protein>
    <submittedName>
        <fullName evidence="2">Alpha/beta hydrolase</fullName>
    </submittedName>
</protein>
<evidence type="ECO:0000259" key="1">
    <source>
        <dbReference type="Pfam" id="PF12697"/>
    </source>
</evidence>
<dbReference type="Gene3D" id="3.40.50.1820">
    <property type="entry name" value="alpha/beta hydrolase"/>
    <property type="match status" value="1"/>
</dbReference>
<sequence length="241" mass="26167">MLLVHGGCHGAWQWEPWLPWLARSGRTVMAIDWFSHGMSRRLEHDEWVHRGILDVRTEVGVGVDQAPGRPVLIGHSMGGLASLAYAISHPGRVAALVLLSPVVPARFGGAPIEVPVDRGRLWPVPPPEIARQLWFETAPEAHLATIYSRLQPESSQAVWEATRWTAELAVDALDVPVLVVVGARDRLTPPDVVAGLAEGIGAAFITLDGVGHGVVFDPGWPALCERIDGWLRAVEEPGRES</sequence>
<keyword evidence="3" id="KW-1185">Reference proteome</keyword>
<dbReference type="PANTHER" id="PTHR42886:SF42">
    <property type="entry name" value="ALPHA_BETA-HYDROLASES SUPERFAMILY PROTEIN"/>
    <property type="match status" value="1"/>
</dbReference>
<dbReference type="SUPFAM" id="SSF53474">
    <property type="entry name" value="alpha/beta-Hydrolases"/>
    <property type="match status" value="1"/>
</dbReference>
<dbReference type="Proteomes" id="UP001299970">
    <property type="component" value="Unassembled WGS sequence"/>
</dbReference>
<dbReference type="Pfam" id="PF12697">
    <property type="entry name" value="Abhydrolase_6"/>
    <property type="match status" value="1"/>
</dbReference>
<keyword evidence="2" id="KW-0378">Hydrolase</keyword>
<comment type="caution">
    <text evidence="2">The sequence shown here is derived from an EMBL/GenBank/DDBJ whole genome shotgun (WGS) entry which is preliminary data.</text>
</comment>
<organism evidence="2 3">
    <name type="scientific">Pseudonocardia alaniniphila</name>
    <dbReference type="NCBI Taxonomy" id="75291"/>
    <lineage>
        <taxon>Bacteria</taxon>
        <taxon>Bacillati</taxon>
        <taxon>Actinomycetota</taxon>
        <taxon>Actinomycetes</taxon>
        <taxon>Pseudonocardiales</taxon>
        <taxon>Pseudonocardiaceae</taxon>
        <taxon>Pseudonocardia</taxon>
    </lineage>
</organism>
<evidence type="ECO:0000313" key="3">
    <source>
        <dbReference type="Proteomes" id="UP001299970"/>
    </source>
</evidence>
<dbReference type="InterPro" id="IPR000073">
    <property type="entry name" value="AB_hydrolase_1"/>
</dbReference>
<dbReference type="InterPro" id="IPR029058">
    <property type="entry name" value="AB_hydrolase_fold"/>
</dbReference>
<dbReference type="GO" id="GO:0016787">
    <property type="term" value="F:hydrolase activity"/>
    <property type="evidence" value="ECO:0007669"/>
    <property type="project" value="UniProtKB-KW"/>
</dbReference>
<feature type="domain" description="AB hydrolase-1" evidence="1">
    <location>
        <begin position="2"/>
        <end position="218"/>
    </location>
</feature>
<reference evidence="2 3" key="1">
    <citation type="submission" date="2022-03" db="EMBL/GenBank/DDBJ databases">
        <title>Pseudonocardia alaer sp. nov., a novel actinomycete isolated from reed forest soil.</title>
        <authorList>
            <person name="Wang L."/>
        </authorList>
    </citation>
    <scope>NUCLEOTIDE SEQUENCE [LARGE SCALE GENOMIC DNA]</scope>
    <source>
        <strain evidence="2 3">Y-16303</strain>
    </source>
</reference>
<dbReference type="RefSeq" id="WP_241036928.1">
    <property type="nucleotide sequence ID" value="NZ_BAAAJF010000036.1"/>
</dbReference>
<dbReference type="PANTHER" id="PTHR42886">
    <property type="entry name" value="RE40534P-RELATED"/>
    <property type="match status" value="1"/>
</dbReference>